<proteinExistence type="predicted"/>
<name>A0ABT9D930_9CELL</name>
<comment type="caution">
    <text evidence="2">The sequence shown here is derived from an EMBL/GenBank/DDBJ whole genome shotgun (WGS) entry which is preliminary data.</text>
</comment>
<feature type="chain" id="PRO_5045998828" evidence="1">
    <location>
        <begin position="25"/>
        <end position="146"/>
    </location>
</feature>
<sequence length="146" mass="13936">MPDNRRKSAAIALAVIGVAGLSLASASNLSLSGGTIQAGSTNVSDCQPSASPVGTRLTAGAYDAGAKAFLATSVTLTGINTTATAANPSCVGKQAQAVLLDGSGAVLATSGKVQITASGTVDVAVPSTTSVDAAKVASISAVISDS</sequence>
<gene>
    <name evidence="2" type="ORF">Q6348_05465</name>
</gene>
<keyword evidence="3" id="KW-1185">Reference proteome</keyword>
<evidence type="ECO:0000256" key="1">
    <source>
        <dbReference type="SAM" id="SignalP"/>
    </source>
</evidence>
<evidence type="ECO:0000313" key="3">
    <source>
        <dbReference type="Proteomes" id="UP001232536"/>
    </source>
</evidence>
<evidence type="ECO:0000313" key="2">
    <source>
        <dbReference type="EMBL" id="MDO8106643.1"/>
    </source>
</evidence>
<feature type="signal peptide" evidence="1">
    <location>
        <begin position="1"/>
        <end position="24"/>
    </location>
</feature>
<keyword evidence="1" id="KW-0732">Signal</keyword>
<protein>
    <submittedName>
        <fullName evidence="2">Uncharacterized protein</fullName>
    </submittedName>
</protein>
<accession>A0ABT9D930</accession>
<dbReference type="Proteomes" id="UP001232536">
    <property type="component" value="Unassembled WGS sequence"/>
</dbReference>
<organism evidence="2 3">
    <name type="scientific">Actinotalea lenta</name>
    <dbReference type="NCBI Taxonomy" id="3064654"/>
    <lineage>
        <taxon>Bacteria</taxon>
        <taxon>Bacillati</taxon>
        <taxon>Actinomycetota</taxon>
        <taxon>Actinomycetes</taxon>
        <taxon>Micrococcales</taxon>
        <taxon>Cellulomonadaceae</taxon>
        <taxon>Actinotalea</taxon>
    </lineage>
</organism>
<dbReference type="EMBL" id="JAUQYP010000001">
    <property type="protein sequence ID" value="MDO8106643.1"/>
    <property type="molecule type" value="Genomic_DNA"/>
</dbReference>
<reference evidence="2 3" key="1">
    <citation type="submission" date="2023-07" db="EMBL/GenBank/DDBJ databases">
        <title>Description of novel actinomycetes strains, isolated from tidal flat sediment.</title>
        <authorList>
            <person name="Lu C."/>
        </authorList>
    </citation>
    <scope>NUCLEOTIDE SEQUENCE [LARGE SCALE GENOMIC DNA]</scope>
    <source>
        <strain evidence="2 3">SYSU T00b441</strain>
    </source>
</reference>
<dbReference type="RefSeq" id="WP_304600287.1">
    <property type="nucleotide sequence ID" value="NZ_JAUQYO010000001.1"/>
</dbReference>